<keyword evidence="7" id="KW-0677">Repeat</keyword>
<dbReference type="Pfam" id="PF02163">
    <property type="entry name" value="Peptidase_M50"/>
    <property type="match status" value="2"/>
</dbReference>
<dbReference type="SUPFAM" id="SSF54631">
    <property type="entry name" value="CBS-domain pair"/>
    <property type="match status" value="1"/>
</dbReference>
<dbReference type="Proteomes" id="UP001589753">
    <property type="component" value="Unassembled WGS sequence"/>
</dbReference>
<dbReference type="Gene3D" id="3.10.580.10">
    <property type="entry name" value="CBS-domain"/>
    <property type="match status" value="1"/>
</dbReference>
<proteinExistence type="inferred from homology"/>
<evidence type="ECO:0000256" key="5">
    <source>
        <dbReference type="ARBA" id="ARBA00022692"/>
    </source>
</evidence>
<evidence type="ECO:0000256" key="9">
    <source>
        <dbReference type="ARBA" id="ARBA00022833"/>
    </source>
</evidence>
<dbReference type="PIRSF" id="PIRSF006404">
    <property type="entry name" value="UCP006404_Pept_M50_CBS"/>
    <property type="match status" value="1"/>
</dbReference>
<dbReference type="PANTHER" id="PTHR39188">
    <property type="entry name" value="MEMBRANE-ASSOCIATED ZINC METALLOPROTEASE M50B"/>
    <property type="match status" value="1"/>
</dbReference>
<name>A0ABV5L742_9ACTN</name>
<keyword evidence="6 14" id="KW-0479">Metal-binding</keyword>
<comment type="cofactor">
    <cofactor evidence="14">
        <name>Zn(2+)</name>
        <dbReference type="ChEBI" id="CHEBI:29105"/>
    </cofactor>
    <text evidence="14">Binds 1 zinc ion per subunit.</text>
</comment>
<evidence type="ECO:0000256" key="4">
    <source>
        <dbReference type="ARBA" id="ARBA00022670"/>
    </source>
</evidence>
<dbReference type="InterPro" id="IPR046342">
    <property type="entry name" value="CBS_dom_sf"/>
</dbReference>
<keyword evidence="3 14" id="KW-1003">Cell membrane</keyword>
<feature type="transmembrane region" description="Helical" evidence="14">
    <location>
        <begin position="106"/>
        <end position="130"/>
    </location>
</feature>
<evidence type="ECO:0000256" key="1">
    <source>
        <dbReference type="ARBA" id="ARBA00004651"/>
    </source>
</evidence>
<evidence type="ECO:0000256" key="7">
    <source>
        <dbReference type="ARBA" id="ARBA00022737"/>
    </source>
</evidence>
<feature type="domain" description="Peptidase M50" evidence="16">
    <location>
        <begin position="56"/>
        <end position="127"/>
    </location>
</feature>
<protein>
    <recommendedName>
        <fullName evidence="14">Zinc metalloprotease</fullName>
    </recommendedName>
</protein>
<evidence type="ECO:0000256" key="10">
    <source>
        <dbReference type="ARBA" id="ARBA00022989"/>
    </source>
</evidence>
<evidence type="ECO:0000256" key="11">
    <source>
        <dbReference type="ARBA" id="ARBA00023049"/>
    </source>
</evidence>
<evidence type="ECO:0000256" key="14">
    <source>
        <dbReference type="PIRNR" id="PIRNR006404"/>
    </source>
</evidence>
<keyword evidence="4 14" id="KW-0645">Protease</keyword>
<accession>A0ABV5L742</accession>
<evidence type="ECO:0000256" key="6">
    <source>
        <dbReference type="ARBA" id="ARBA00022723"/>
    </source>
</evidence>
<feature type="region of interest" description="Disordered" evidence="15">
    <location>
        <begin position="361"/>
        <end position="385"/>
    </location>
</feature>
<keyword evidence="8 14" id="KW-0378">Hydrolase</keyword>
<keyword evidence="10 14" id="KW-1133">Transmembrane helix</keyword>
<feature type="domain" description="Peptidase M50" evidence="16">
    <location>
        <begin position="142"/>
        <end position="183"/>
    </location>
</feature>
<feature type="transmembrane region" description="Helical" evidence="14">
    <location>
        <begin position="213"/>
        <end position="232"/>
    </location>
</feature>
<dbReference type="PANTHER" id="PTHR39188:SF3">
    <property type="entry name" value="STAGE IV SPORULATION PROTEIN FB"/>
    <property type="match status" value="1"/>
</dbReference>
<feature type="compositionally biased region" description="Basic and acidic residues" evidence="15">
    <location>
        <begin position="367"/>
        <end position="385"/>
    </location>
</feature>
<comment type="similarity">
    <text evidence="2 14">Belongs to the peptidase M50B family.</text>
</comment>
<keyword evidence="9 14" id="KW-0862">Zinc</keyword>
<comment type="subcellular location">
    <subcellularLocation>
        <location evidence="1 14">Cell membrane</location>
        <topology evidence="1 14">Multi-pass membrane protein</topology>
    </subcellularLocation>
</comment>
<gene>
    <name evidence="17" type="ORF">ACFFUA_11005</name>
</gene>
<keyword evidence="5 14" id="KW-0812">Transmembrane</keyword>
<comment type="caution">
    <text evidence="17">The sequence shown here is derived from an EMBL/GenBank/DDBJ whole genome shotgun (WGS) entry which is preliminary data.</text>
</comment>
<dbReference type="GO" id="GO:0006508">
    <property type="term" value="P:proteolysis"/>
    <property type="evidence" value="ECO:0007669"/>
    <property type="project" value="UniProtKB-KW"/>
</dbReference>
<feature type="transmembrane region" description="Helical" evidence="14">
    <location>
        <begin position="21"/>
        <end position="41"/>
    </location>
</feature>
<dbReference type="InterPro" id="IPR008915">
    <property type="entry name" value="Peptidase_M50"/>
</dbReference>
<dbReference type="GO" id="GO:0008233">
    <property type="term" value="F:peptidase activity"/>
    <property type="evidence" value="ECO:0007669"/>
    <property type="project" value="UniProtKB-KW"/>
</dbReference>
<evidence type="ECO:0000256" key="2">
    <source>
        <dbReference type="ARBA" id="ARBA00007931"/>
    </source>
</evidence>
<feature type="transmembrane region" description="Helical" evidence="14">
    <location>
        <begin position="142"/>
        <end position="166"/>
    </location>
</feature>
<evidence type="ECO:0000259" key="16">
    <source>
        <dbReference type="Pfam" id="PF02163"/>
    </source>
</evidence>
<evidence type="ECO:0000313" key="18">
    <source>
        <dbReference type="Proteomes" id="UP001589753"/>
    </source>
</evidence>
<organism evidence="17 18">
    <name type="scientific">Streptomyces heliomycini</name>
    <dbReference type="NCBI Taxonomy" id="284032"/>
    <lineage>
        <taxon>Bacteria</taxon>
        <taxon>Bacillati</taxon>
        <taxon>Actinomycetota</taxon>
        <taxon>Actinomycetes</taxon>
        <taxon>Kitasatosporales</taxon>
        <taxon>Streptomycetaceae</taxon>
        <taxon>Streptomyces</taxon>
    </lineage>
</organism>
<evidence type="ECO:0000256" key="13">
    <source>
        <dbReference type="ARBA" id="ARBA00023136"/>
    </source>
</evidence>
<dbReference type="InterPro" id="IPR016483">
    <property type="entry name" value="UCP006404_Pept_M50_CBS"/>
</dbReference>
<keyword evidence="11 14" id="KW-0482">Metalloprotease</keyword>
<reference evidence="17 18" key="1">
    <citation type="submission" date="2024-09" db="EMBL/GenBank/DDBJ databases">
        <authorList>
            <person name="Sun Q."/>
            <person name="Mori K."/>
        </authorList>
    </citation>
    <scope>NUCLEOTIDE SEQUENCE [LARGE SCALE GENOMIC DNA]</scope>
    <source>
        <strain evidence="17 18">JCM 9767</strain>
    </source>
</reference>
<evidence type="ECO:0000256" key="8">
    <source>
        <dbReference type="ARBA" id="ARBA00022801"/>
    </source>
</evidence>
<evidence type="ECO:0000313" key="17">
    <source>
        <dbReference type="EMBL" id="MFB9347984.1"/>
    </source>
</evidence>
<sequence>MNGSLMIGHVAGVPLRLHWSAPLLVLVLSIGLGGSALPAWAPGHSASAYRLWAIAGALLLTASLIAHEGGHALVARRSRIAVKDVTVFALGGVTRMASPTTARSQGLVAAAGPAISLVLGGLCLGGSFLARDVLHWPLPGGVLAWGGWTNIVLAAFNLLPAAPLDGGRVLQALIWRVRGDRERAARASGRCGQVAGTVMAAGGLFRFLHGTGAGLWLGLIGLFVMAVASAEIRRAQLLESLRGLRVAEAMRPVVTGQEWQSVDRFLAETARHAGDQPVIPVTDLDGRPTGYVTVPVLRAVPDARRPATRVRDVAVPLERCVLARPDEMLTDLLERAAMSRAGPVLVVDHHHVVGVVTGADLAGAGGRHSDPRGRPPPDARAGHGR</sequence>
<dbReference type="RefSeq" id="WP_366481330.1">
    <property type="nucleotide sequence ID" value="NZ_JBHMDI010000020.1"/>
</dbReference>
<evidence type="ECO:0000256" key="12">
    <source>
        <dbReference type="ARBA" id="ARBA00023122"/>
    </source>
</evidence>
<dbReference type="EMBL" id="JBHMDI010000020">
    <property type="protein sequence ID" value="MFB9347984.1"/>
    <property type="molecule type" value="Genomic_DNA"/>
</dbReference>
<keyword evidence="13 14" id="KW-0472">Membrane</keyword>
<feature type="transmembrane region" description="Helical" evidence="14">
    <location>
        <begin position="47"/>
        <end position="67"/>
    </location>
</feature>
<evidence type="ECO:0000256" key="3">
    <source>
        <dbReference type="ARBA" id="ARBA00022475"/>
    </source>
</evidence>
<keyword evidence="12" id="KW-0129">CBS domain</keyword>
<keyword evidence="18" id="KW-1185">Reference proteome</keyword>
<evidence type="ECO:0000256" key="15">
    <source>
        <dbReference type="SAM" id="MobiDB-lite"/>
    </source>
</evidence>